<feature type="domain" description="GXWXG" evidence="1">
    <location>
        <begin position="29"/>
        <end position="87"/>
    </location>
</feature>
<evidence type="ECO:0000259" key="1">
    <source>
        <dbReference type="Pfam" id="PF14231"/>
    </source>
</evidence>
<organism evidence="3 4">
    <name type="scientific">Roseofilum acuticapitatum BLCC-M154</name>
    <dbReference type="NCBI Taxonomy" id="3022444"/>
    <lineage>
        <taxon>Bacteria</taxon>
        <taxon>Bacillati</taxon>
        <taxon>Cyanobacteriota</taxon>
        <taxon>Cyanophyceae</taxon>
        <taxon>Desertifilales</taxon>
        <taxon>Desertifilaceae</taxon>
        <taxon>Roseofilum</taxon>
        <taxon>Roseofilum acuticapitatum</taxon>
    </lineage>
</organism>
<dbReference type="InterPro" id="IPR025951">
    <property type="entry name" value="GXWXG_dom"/>
</dbReference>
<gene>
    <name evidence="3" type="ORF">PMG71_08425</name>
</gene>
<evidence type="ECO:0000313" key="4">
    <source>
        <dbReference type="Proteomes" id="UP001235303"/>
    </source>
</evidence>
<reference evidence="3 4" key="1">
    <citation type="submission" date="2023-01" db="EMBL/GenBank/DDBJ databases">
        <title>Novel diversity within Roseofilum (Cyanobacteria; Desertifilaceae) from marine benthic mats with descriptions of four novel species.</title>
        <authorList>
            <person name="Wang Y."/>
            <person name="Berthold D.E."/>
            <person name="Hu J."/>
            <person name="Lefler F.W."/>
            <person name="Laughinghouse H.D. IV."/>
        </authorList>
    </citation>
    <scope>NUCLEOTIDE SEQUENCE [LARGE SCALE GENOMIC DNA]</scope>
    <source>
        <strain evidence="3 4">BLCC-M154</strain>
    </source>
</reference>
<feature type="domain" description="DUF4334" evidence="2">
    <location>
        <begin position="130"/>
        <end position="184"/>
    </location>
</feature>
<sequence>MTLSNSKQILKNTQLILNKGRTTLETALELFDALEPVNLEFMFGRWKGSGLHTDHPMDGLLEASNWYGKEFVNAETVHPLLFLDAQGKLIKVAPNARAMEWVNKIPKINLGIIKPVFSLTNSLFKTEKSQARLRMMEYRNQVSATMIYDYLPINDSFRKIDDRTVLGVMDFKSLPQPFFFVLERSLQK</sequence>
<name>A0ABT7ARB6_9CYAN</name>
<dbReference type="Pfam" id="PF14231">
    <property type="entry name" value="GXWXG"/>
    <property type="match status" value="1"/>
</dbReference>
<dbReference type="InterPro" id="IPR025568">
    <property type="entry name" value="DUF4334"/>
</dbReference>
<evidence type="ECO:0000259" key="2">
    <source>
        <dbReference type="Pfam" id="PF14232"/>
    </source>
</evidence>
<dbReference type="Gene3D" id="2.40.128.580">
    <property type="entry name" value="GXWXG domain"/>
    <property type="match status" value="1"/>
</dbReference>
<dbReference type="RefSeq" id="WP_283753207.1">
    <property type="nucleotide sequence ID" value="NZ_JAQOSP010000059.1"/>
</dbReference>
<accession>A0ABT7ARB6</accession>
<protein>
    <submittedName>
        <fullName evidence="3">DUF4334 domain-containing protein</fullName>
    </submittedName>
</protein>
<dbReference type="EMBL" id="JAQOSP010000059">
    <property type="protein sequence ID" value="MDJ1169449.1"/>
    <property type="molecule type" value="Genomic_DNA"/>
</dbReference>
<proteinExistence type="predicted"/>
<dbReference type="Proteomes" id="UP001235303">
    <property type="component" value="Unassembled WGS sequence"/>
</dbReference>
<keyword evidence="4" id="KW-1185">Reference proteome</keyword>
<comment type="caution">
    <text evidence="3">The sequence shown here is derived from an EMBL/GenBank/DDBJ whole genome shotgun (WGS) entry which is preliminary data.</text>
</comment>
<dbReference type="Pfam" id="PF14232">
    <property type="entry name" value="DUF4334"/>
    <property type="match status" value="1"/>
</dbReference>
<evidence type="ECO:0000313" key="3">
    <source>
        <dbReference type="EMBL" id="MDJ1169449.1"/>
    </source>
</evidence>